<dbReference type="Proteomes" id="UP001223214">
    <property type="component" value="Unassembled WGS sequence"/>
</dbReference>
<proteinExistence type="predicted"/>
<dbReference type="InterPro" id="IPR010732">
    <property type="entry name" value="T6SS_TssG-like"/>
</dbReference>
<sequence length="367" mass="41629">MHPVERESQSSPARLMAQLGDRLPYTNFYRFCQLLEQSQPDKPVIGSTWQVRHEPVRFRPHPGMGFPASEIKAVEAAEHPHLPPTVRITFMGLYGVESPLPTHYIDDITQRREGYEATADFLDIFNHRLVAQYYRIWRKYSYPATFAEGGKDKTSQYLLGLAGLGIDGCTDTIATPASRFLALLPVMLLPGRTAEGMASLVRLLAPDTQAKIWHHDRRRIPLKKTLAMSVRQPTTLKGRPVMGAYATDVNSQVLMQLSTTNRDEVQGWLPGGDLHTDLMALLHVYLGSRLDVRLQLQVDRRLLPDATMQSQPRAGDVQLGRTAILRALNPSNTTKHPKTITINLGRYERVQENHHRRETDEDGNYHW</sequence>
<dbReference type="NCBIfam" id="TIGR03347">
    <property type="entry name" value="VI_chp_1"/>
    <property type="match status" value="1"/>
</dbReference>
<organism evidence="1 2">
    <name type="scientific">Lelliottia wanjuensis</name>
    <dbReference type="NCBI Taxonomy" id="3050585"/>
    <lineage>
        <taxon>Bacteria</taxon>
        <taxon>Pseudomonadati</taxon>
        <taxon>Pseudomonadota</taxon>
        <taxon>Gammaproteobacteria</taxon>
        <taxon>Enterobacterales</taxon>
        <taxon>Enterobacteriaceae</taxon>
        <taxon>Lelliottia</taxon>
    </lineage>
</organism>
<dbReference type="RefSeq" id="WP_285149873.1">
    <property type="nucleotide sequence ID" value="NZ_JASSOM010000061.1"/>
</dbReference>
<comment type="caution">
    <text evidence="1">The sequence shown here is derived from an EMBL/GenBank/DDBJ whole genome shotgun (WGS) entry which is preliminary data.</text>
</comment>
<dbReference type="PANTHER" id="PTHR35564">
    <property type="match status" value="1"/>
</dbReference>
<evidence type="ECO:0000313" key="2">
    <source>
        <dbReference type="Proteomes" id="UP001223214"/>
    </source>
</evidence>
<name>A0AAP4D6F8_9ENTR</name>
<protein>
    <submittedName>
        <fullName evidence="1">Type VI secretion system baseplate subunit TssG</fullName>
    </submittedName>
</protein>
<reference evidence="1 2" key="1">
    <citation type="submission" date="2023-06" db="EMBL/GenBank/DDBJ databases">
        <title>Identification and characterization of antibiotic-resistant Gram-negative bacteria.</title>
        <authorList>
            <person name="Cho G.-S."/>
            <person name="Lee J."/>
            <person name="Tai E."/>
            <person name="Jeong S."/>
            <person name="Kim I."/>
            <person name="Kim B.-E."/>
            <person name="Jeong M.-I."/>
            <person name="Oh K.-K."/>
            <person name="Franz C.M.A.P."/>
        </authorList>
    </citation>
    <scope>NUCLEOTIDE SEQUENCE [LARGE SCALE GENOMIC DNA]</scope>
    <source>
        <strain evidence="1 2">V106_12</strain>
    </source>
</reference>
<dbReference type="PANTHER" id="PTHR35564:SF3">
    <property type="entry name" value="TYPE VI SECRETION SYSTEM BASEPLATE SUBUNIT TSSG"/>
    <property type="match status" value="1"/>
</dbReference>
<dbReference type="EMBL" id="JASSOM010000061">
    <property type="protein sequence ID" value="MDK9364718.1"/>
    <property type="molecule type" value="Genomic_DNA"/>
</dbReference>
<dbReference type="AlphaFoldDB" id="A0AAP4D6F8"/>
<keyword evidence="2" id="KW-1185">Reference proteome</keyword>
<gene>
    <name evidence="1" type="primary">tssG</name>
    <name evidence="1" type="ORF">QQF32_16090</name>
</gene>
<dbReference type="Pfam" id="PF06996">
    <property type="entry name" value="T6SS_TssG"/>
    <property type="match status" value="1"/>
</dbReference>
<evidence type="ECO:0000313" key="1">
    <source>
        <dbReference type="EMBL" id="MDK9364718.1"/>
    </source>
</evidence>
<accession>A0AAP4D6F8</accession>